<evidence type="ECO:0000313" key="1">
    <source>
        <dbReference type="EMBL" id="KAK9273522.1"/>
    </source>
</evidence>
<dbReference type="EMBL" id="JBBPBK010000012">
    <property type="protein sequence ID" value="KAK9273522.1"/>
    <property type="molecule type" value="Genomic_DNA"/>
</dbReference>
<accession>A0AAP0R9X9</accession>
<dbReference type="AlphaFoldDB" id="A0AAP0R9X9"/>
<protein>
    <submittedName>
        <fullName evidence="1">Uncharacterized protein</fullName>
    </submittedName>
</protein>
<keyword evidence="2" id="KW-1185">Reference proteome</keyword>
<reference evidence="1 2" key="1">
    <citation type="journal article" date="2024" name="Plant J.">
        <title>Genome sequences and population genomics reveal climatic adaptation and genomic divergence between two closely related sweetgum species.</title>
        <authorList>
            <person name="Xu W.Q."/>
            <person name="Ren C.Q."/>
            <person name="Zhang X.Y."/>
            <person name="Comes H.P."/>
            <person name="Liu X.H."/>
            <person name="Li Y.G."/>
            <person name="Kettle C.J."/>
            <person name="Jalonen R."/>
            <person name="Gaisberger H."/>
            <person name="Ma Y.Z."/>
            <person name="Qiu Y.X."/>
        </authorList>
    </citation>
    <scope>NUCLEOTIDE SEQUENCE [LARGE SCALE GENOMIC DNA]</scope>
    <source>
        <strain evidence="1">Hangzhou</strain>
    </source>
</reference>
<sequence>MRKWSSASVADQRSLPEQIEACLLKLKMDIGNTVTKELQEREWRVIIDSDEEIDGGFSCLLEEKETGGD</sequence>
<evidence type="ECO:0000313" key="2">
    <source>
        <dbReference type="Proteomes" id="UP001415857"/>
    </source>
</evidence>
<proteinExistence type="predicted"/>
<name>A0AAP0R9X9_LIQFO</name>
<comment type="caution">
    <text evidence="1">The sequence shown here is derived from an EMBL/GenBank/DDBJ whole genome shotgun (WGS) entry which is preliminary data.</text>
</comment>
<organism evidence="1 2">
    <name type="scientific">Liquidambar formosana</name>
    <name type="common">Formosan gum</name>
    <dbReference type="NCBI Taxonomy" id="63359"/>
    <lineage>
        <taxon>Eukaryota</taxon>
        <taxon>Viridiplantae</taxon>
        <taxon>Streptophyta</taxon>
        <taxon>Embryophyta</taxon>
        <taxon>Tracheophyta</taxon>
        <taxon>Spermatophyta</taxon>
        <taxon>Magnoliopsida</taxon>
        <taxon>eudicotyledons</taxon>
        <taxon>Gunneridae</taxon>
        <taxon>Pentapetalae</taxon>
        <taxon>Saxifragales</taxon>
        <taxon>Altingiaceae</taxon>
        <taxon>Liquidambar</taxon>
    </lineage>
</organism>
<gene>
    <name evidence="1" type="ORF">L1049_018332</name>
</gene>
<dbReference type="Proteomes" id="UP001415857">
    <property type="component" value="Unassembled WGS sequence"/>
</dbReference>